<reference evidence="2 3" key="1">
    <citation type="submission" date="2020-06" db="EMBL/GenBank/DDBJ databases">
        <title>Whole-genome sequence of Allochromatium humboldtianum DSM 21881, type strain.</title>
        <authorList>
            <person name="Kyndt J.A."/>
            <person name="Meyer T.E."/>
        </authorList>
    </citation>
    <scope>NUCLEOTIDE SEQUENCE [LARGE SCALE GENOMIC DNA]</scope>
    <source>
        <strain evidence="2 3">DSM 21881</strain>
    </source>
</reference>
<evidence type="ECO:0000256" key="1">
    <source>
        <dbReference type="SAM" id="Coils"/>
    </source>
</evidence>
<dbReference type="EMBL" id="JABZEO010000013">
    <property type="protein sequence ID" value="NVZ10890.1"/>
    <property type="molecule type" value="Genomic_DNA"/>
</dbReference>
<sequence>MKLFQSIFGSETHHSYPESLIEMAIERTVDGTDSRLRLLPGYRKRLRAPVIAAIDHVIALVDAIQAPLPASARQHGTEPRLSTVFSSAGDMLEILARDPALSRFLAGPEGTGAEQVTALLMTEHVERNILGLDLVGDQVRRDVPQVTVNFTAHRLLDPTTSESESRRLWKRRAFDHLLTLALSRIAETKVERAELTRQRDLLRRKLKALERGGWSFEPAEDGAQDPAALAAELDAITAQLESLGANQDVLQAHLGIVSERLADAPAQLWAEPIAFVLDPMNIQRAPDDPSARRIELQELRNVQGRRVVALPLTIVPADLPEREDLVSAASRYLQ</sequence>
<feature type="coiled-coil region" evidence="1">
    <location>
        <begin position="185"/>
        <end position="212"/>
    </location>
</feature>
<accession>A0A850RJ26</accession>
<organism evidence="2 3">
    <name type="scientific">Allochromatium humboldtianum</name>
    <dbReference type="NCBI Taxonomy" id="504901"/>
    <lineage>
        <taxon>Bacteria</taxon>
        <taxon>Pseudomonadati</taxon>
        <taxon>Pseudomonadota</taxon>
        <taxon>Gammaproteobacteria</taxon>
        <taxon>Chromatiales</taxon>
        <taxon>Chromatiaceae</taxon>
        <taxon>Allochromatium</taxon>
    </lineage>
</organism>
<proteinExistence type="predicted"/>
<dbReference type="AlphaFoldDB" id="A0A850RJ26"/>
<comment type="caution">
    <text evidence="2">The sequence shown here is derived from an EMBL/GenBank/DDBJ whole genome shotgun (WGS) entry which is preliminary data.</text>
</comment>
<name>A0A850RJ26_9GAMM</name>
<dbReference type="Proteomes" id="UP000592294">
    <property type="component" value="Unassembled WGS sequence"/>
</dbReference>
<keyword evidence="1" id="KW-0175">Coiled coil</keyword>
<keyword evidence="3" id="KW-1185">Reference proteome</keyword>
<evidence type="ECO:0000313" key="3">
    <source>
        <dbReference type="Proteomes" id="UP000592294"/>
    </source>
</evidence>
<dbReference type="RefSeq" id="WP_176977620.1">
    <property type="nucleotide sequence ID" value="NZ_JABZEO010000013.1"/>
</dbReference>
<evidence type="ECO:0000313" key="2">
    <source>
        <dbReference type="EMBL" id="NVZ10890.1"/>
    </source>
</evidence>
<protein>
    <submittedName>
        <fullName evidence="2">Uncharacterized protein</fullName>
    </submittedName>
</protein>
<gene>
    <name evidence="2" type="ORF">HW932_16630</name>
</gene>